<dbReference type="Proteomes" id="UP001604336">
    <property type="component" value="Unassembled WGS sequence"/>
</dbReference>
<comment type="caution">
    <text evidence="7">The sequence shown here is derived from an EMBL/GenBank/DDBJ whole genome shotgun (WGS) entry which is preliminary data.</text>
</comment>
<feature type="compositionally biased region" description="Basic and acidic residues" evidence="4">
    <location>
        <begin position="213"/>
        <end position="225"/>
    </location>
</feature>
<feature type="region of interest" description="Disordered" evidence="4">
    <location>
        <begin position="117"/>
        <end position="147"/>
    </location>
</feature>
<keyword evidence="8" id="KW-1185">Reference proteome</keyword>
<protein>
    <submittedName>
        <fullName evidence="7">Digestive organ expansion factor</fullName>
    </submittedName>
</protein>
<proteinExistence type="inferred from homology"/>
<dbReference type="InterPro" id="IPR053939">
    <property type="entry name" value="UTP25_C"/>
</dbReference>
<dbReference type="Pfam" id="PF06862">
    <property type="entry name" value="Utp25_C"/>
    <property type="match status" value="1"/>
</dbReference>
<evidence type="ECO:0000256" key="4">
    <source>
        <dbReference type="SAM" id="MobiDB-lite"/>
    </source>
</evidence>
<feature type="compositionally biased region" description="Polar residues" evidence="4">
    <location>
        <begin position="10"/>
        <end position="26"/>
    </location>
</feature>
<feature type="region of interest" description="Disordered" evidence="4">
    <location>
        <begin position="487"/>
        <end position="521"/>
    </location>
</feature>
<organism evidence="7 8">
    <name type="scientific">Abeliophyllum distichum</name>
    <dbReference type="NCBI Taxonomy" id="126358"/>
    <lineage>
        <taxon>Eukaryota</taxon>
        <taxon>Viridiplantae</taxon>
        <taxon>Streptophyta</taxon>
        <taxon>Embryophyta</taxon>
        <taxon>Tracheophyta</taxon>
        <taxon>Spermatophyta</taxon>
        <taxon>Magnoliopsida</taxon>
        <taxon>eudicotyledons</taxon>
        <taxon>Gunneridae</taxon>
        <taxon>Pentapetalae</taxon>
        <taxon>asterids</taxon>
        <taxon>lamiids</taxon>
        <taxon>Lamiales</taxon>
        <taxon>Oleaceae</taxon>
        <taxon>Forsythieae</taxon>
        <taxon>Abeliophyllum</taxon>
    </lineage>
</organism>
<feature type="compositionally biased region" description="Acidic residues" evidence="4">
    <location>
        <begin position="248"/>
        <end position="264"/>
    </location>
</feature>
<evidence type="ECO:0000256" key="2">
    <source>
        <dbReference type="ARBA" id="ARBA00009223"/>
    </source>
</evidence>
<dbReference type="InterPro" id="IPR010678">
    <property type="entry name" value="UTP25"/>
</dbReference>
<evidence type="ECO:0000256" key="1">
    <source>
        <dbReference type="ARBA" id="ARBA00004604"/>
    </source>
</evidence>
<sequence length="851" mass="97213">MLRTHARVGSRQSPLSRTSENGNGSRRSGLRAGEVQNGSALCAAAPLSSLGVWTAAIGTQAQQQATPHQPPASQPGASGSRQHSSLCVSFAMGKQRFARKQGFKRLSKAETLSKRENVKRNRFADEEKFTPSSSHSDESGDLSEEHMDIASEEEEAEKFVYREPSMYENLLKTLGSRNETVANALRRRRIEEEGRSGTDEDLDGDIESFSESDEQHDGSGNDKKSPRSNTSAKGLKGSELVDGRELSEDVGTDDDGLSDTDEESDLRVNGQSISEASVITSAFANHLDYKLSKEEIDHLMGRKWSYSWKMPAFSTSKSYWRGTGVCPVEALDVDSHYGLKPRLYKHWLETYDTSKGSEFHKSKQRLFFSICNSYHDILHHNKKPFYLKGHEEDSSIMDAYLMHSLNHLFNSKDLMTKNERKLAKTQEILEDKILKGNAYLDRGFTRPKVLIVLPLAGIARRIIKRLIQLTPSKNKVNVENIGRFNDEFGSGSTEDKDEEDDLEKSKSRKTTKPPDFQALLGRDNNNDHFMIGIKFTKKSTRLYSDFYSSDIIVASPLGLITKIGEAEVEKEKDVDYLSSIEILIIDHADVTVMQNWSHVKTVVEHLNQIPSKQHGTDIMRIRPWYLDGQARFYRQTIILSSHVNPDINTLFNQQCFNYQGKVKLECNYKGVLPKILLQARQIYERIDTKSIMEADDNRLEYFAKKVFPKIKDSVQPGVMIFISSYFEFVRLRNFLKSQEASFCLFGEYIKQRDISRVRGQFFRGEKKIVLYTERAHFYYRYKIRGVQNLIIYSLPERKEFYPEIVNLLEDSDNMNCTVLFSRLDYFRLERIVGSAAAKRMVNSEKSVFVFA</sequence>
<dbReference type="AlphaFoldDB" id="A0ABD1R077"/>
<gene>
    <name evidence="7" type="ORF">Adt_34830</name>
</gene>
<dbReference type="InterPro" id="IPR053940">
    <property type="entry name" value="UTP25_NTPase-like"/>
</dbReference>
<dbReference type="Gene3D" id="3.40.50.300">
    <property type="entry name" value="P-loop containing nucleotide triphosphate hydrolases"/>
    <property type="match status" value="1"/>
</dbReference>
<keyword evidence="3" id="KW-0539">Nucleus</keyword>
<dbReference type="InterPro" id="IPR027417">
    <property type="entry name" value="P-loop_NTPase"/>
</dbReference>
<feature type="domain" description="UTP25 C-terminal" evidence="5">
    <location>
        <begin position="673"/>
        <end position="850"/>
    </location>
</feature>
<accession>A0ABD1R077</accession>
<dbReference type="GO" id="GO:0005730">
    <property type="term" value="C:nucleolus"/>
    <property type="evidence" value="ECO:0007669"/>
    <property type="project" value="UniProtKB-SubCell"/>
</dbReference>
<dbReference type="Pfam" id="PF22916">
    <property type="entry name" value="UTP25_NTPase-like"/>
    <property type="match status" value="1"/>
</dbReference>
<feature type="region of interest" description="Disordered" evidence="4">
    <location>
        <begin position="1"/>
        <end position="32"/>
    </location>
</feature>
<evidence type="ECO:0000259" key="6">
    <source>
        <dbReference type="Pfam" id="PF22916"/>
    </source>
</evidence>
<feature type="domain" description="UTP25 NTP hydrolase-like" evidence="6">
    <location>
        <begin position="374"/>
        <end position="662"/>
    </location>
</feature>
<evidence type="ECO:0000256" key="3">
    <source>
        <dbReference type="ARBA" id="ARBA00023242"/>
    </source>
</evidence>
<reference evidence="8" key="1">
    <citation type="submission" date="2024-07" db="EMBL/GenBank/DDBJ databases">
        <title>Two chromosome-level genome assemblies of Korean endemic species Abeliophyllum distichum and Forsythia ovata (Oleaceae).</title>
        <authorList>
            <person name="Jang H."/>
        </authorList>
    </citation>
    <scope>NUCLEOTIDE SEQUENCE [LARGE SCALE GENOMIC DNA]</scope>
</reference>
<dbReference type="PANTHER" id="PTHR12933:SF0">
    <property type="entry name" value="U3 SMALL NUCLEOLAR RNA-ASSOCIATED PROTEIN 25 HOMOLOG"/>
    <property type="match status" value="1"/>
</dbReference>
<feature type="compositionally biased region" description="Acidic residues" evidence="4">
    <location>
        <begin position="199"/>
        <end position="212"/>
    </location>
</feature>
<comment type="similarity">
    <text evidence="2">Belongs to the UTP25 family.</text>
</comment>
<feature type="region of interest" description="Disordered" evidence="4">
    <location>
        <begin position="190"/>
        <end position="271"/>
    </location>
</feature>
<evidence type="ECO:0000313" key="7">
    <source>
        <dbReference type="EMBL" id="KAL2481864.1"/>
    </source>
</evidence>
<feature type="region of interest" description="Disordered" evidence="4">
    <location>
        <begin position="61"/>
        <end position="84"/>
    </location>
</feature>
<evidence type="ECO:0000313" key="8">
    <source>
        <dbReference type="Proteomes" id="UP001604336"/>
    </source>
</evidence>
<dbReference type="PANTHER" id="PTHR12933">
    <property type="entry name" value="ORF PROTEIN-RELATED"/>
    <property type="match status" value="1"/>
</dbReference>
<name>A0ABD1R077_9LAMI</name>
<comment type="subcellular location">
    <subcellularLocation>
        <location evidence="1">Nucleus</location>
        <location evidence="1">Nucleolus</location>
    </subcellularLocation>
</comment>
<dbReference type="EMBL" id="JBFOLK010000010">
    <property type="protein sequence ID" value="KAL2481864.1"/>
    <property type="molecule type" value="Genomic_DNA"/>
</dbReference>
<evidence type="ECO:0000259" key="5">
    <source>
        <dbReference type="Pfam" id="PF06862"/>
    </source>
</evidence>